<feature type="active site" description="Nucleophile" evidence="8">
    <location>
        <position position="184"/>
    </location>
</feature>
<feature type="active site" description="Charge relay system" evidence="8">
    <location>
        <position position="388"/>
    </location>
</feature>
<dbReference type="FunFam" id="3.40.50.1820:FF:000057">
    <property type="entry name" value="Lipase"/>
    <property type="match status" value="1"/>
</dbReference>
<dbReference type="PIRSF" id="PIRSF000862">
    <property type="entry name" value="Steryl_ester_lip"/>
    <property type="match status" value="1"/>
</dbReference>
<dbReference type="AlphaFoldDB" id="A0AAJ7SAC1"/>
<dbReference type="Pfam" id="PF04083">
    <property type="entry name" value="Abhydro_lipase"/>
    <property type="match status" value="1"/>
</dbReference>
<evidence type="ECO:0000256" key="8">
    <source>
        <dbReference type="PIRSR" id="PIRSR000862-1"/>
    </source>
</evidence>
<dbReference type="GO" id="GO:0016042">
    <property type="term" value="P:lipid catabolic process"/>
    <property type="evidence" value="ECO:0007669"/>
    <property type="project" value="UniProtKB-KW"/>
</dbReference>
<evidence type="ECO:0000256" key="9">
    <source>
        <dbReference type="SAM" id="SignalP"/>
    </source>
</evidence>
<evidence type="ECO:0000256" key="3">
    <source>
        <dbReference type="ARBA" id="ARBA00022801"/>
    </source>
</evidence>
<evidence type="ECO:0000313" key="12">
    <source>
        <dbReference type="RefSeq" id="XP_026673788.1"/>
    </source>
</evidence>
<name>A0AAJ7SAC1_9HYME</name>
<gene>
    <name evidence="12" type="primary">LOC108630295</name>
</gene>
<keyword evidence="5" id="KW-0443">Lipid metabolism</keyword>
<dbReference type="SUPFAM" id="SSF53474">
    <property type="entry name" value="alpha/beta-Hydrolases"/>
    <property type="match status" value="1"/>
</dbReference>
<dbReference type="GO" id="GO:0016788">
    <property type="term" value="F:hydrolase activity, acting on ester bonds"/>
    <property type="evidence" value="ECO:0007669"/>
    <property type="project" value="InterPro"/>
</dbReference>
<evidence type="ECO:0000256" key="2">
    <source>
        <dbReference type="ARBA" id="ARBA00022729"/>
    </source>
</evidence>
<dbReference type="KEGG" id="ccal:108630295"/>
<dbReference type="Gene3D" id="3.40.50.1820">
    <property type="entry name" value="alpha/beta hydrolase"/>
    <property type="match status" value="1"/>
</dbReference>
<evidence type="ECO:0000259" key="10">
    <source>
        <dbReference type="Pfam" id="PF04083"/>
    </source>
</evidence>
<accession>A0AAJ7SAC1</accession>
<dbReference type="PANTHER" id="PTHR11005">
    <property type="entry name" value="LYSOSOMAL ACID LIPASE-RELATED"/>
    <property type="match status" value="1"/>
</dbReference>
<keyword evidence="11" id="KW-1185">Reference proteome</keyword>
<feature type="chain" id="PRO_5042486427" description="Lipase" evidence="9">
    <location>
        <begin position="31"/>
        <end position="413"/>
    </location>
</feature>
<keyword evidence="2 9" id="KW-0732">Signal</keyword>
<evidence type="ECO:0000256" key="4">
    <source>
        <dbReference type="ARBA" id="ARBA00022963"/>
    </source>
</evidence>
<keyword evidence="6" id="KW-0325">Glycoprotein</keyword>
<evidence type="ECO:0000313" key="11">
    <source>
        <dbReference type="Proteomes" id="UP000694925"/>
    </source>
</evidence>
<organism evidence="11 12">
    <name type="scientific">Ceratina calcarata</name>
    <dbReference type="NCBI Taxonomy" id="156304"/>
    <lineage>
        <taxon>Eukaryota</taxon>
        <taxon>Metazoa</taxon>
        <taxon>Ecdysozoa</taxon>
        <taxon>Arthropoda</taxon>
        <taxon>Hexapoda</taxon>
        <taxon>Insecta</taxon>
        <taxon>Pterygota</taxon>
        <taxon>Neoptera</taxon>
        <taxon>Endopterygota</taxon>
        <taxon>Hymenoptera</taxon>
        <taxon>Apocrita</taxon>
        <taxon>Aculeata</taxon>
        <taxon>Apoidea</taxon>
        <taxon>Anthophila</taxon>
        <taxon>Apidae</taxon>
        <taxon>Ceratina</taxon>
        <taxon>Zadontomerus</taxon>
    </lineage>
</organism>
<proteinExistence type="inferred from homology"/>
<comment type="similarity">
    <text evidence="1 7">Belongs to the AB hydrolase superfamily. Lipase family.</text>
</comment>
<evidence type="ECO:0000256" key="5">
    <source>
        <dbReference type="ARBA" id="ARBA00023098"/>
    </source>
</evidence>
<keyword evidence="4 7" id="KW-0442">Lipid degradation</keyword>
<feature type="signal peptide" evidence="9">
    <location>
        <begin position="1"/>
        <end position="30"/>
    </location>
</feature>
<protein>
    <recommendedName>
        <fullName evidence="7">Lipase</fullName>
    </recommendedName>
</protein>
<dbReference type="InterPro" id="IPR006693">
    <property type="entry name" value="AB_hydrolase_lipase"/>
</dbReference>
<feature type="active site" description="Charge relay system" evidence="8">
    <location>
        <position position="357"/>
    </location>
</feature>
<dbReference type="RefSeq" id="XP_026673788.1">
    <property type="nucleotide sequence ID" value="XM_026817987.1"/>
</dbReference>
<evidence type="ECO:0000256" key="6">
    <source>
        <dbReference type="ARBA" id="ARBA00023180"/>
    </source>
</evidence>
<feature type="domain" description="Partial AB-hydrolase lipase" evidence="10">
    <location>
        <begin position="46"/>
        <end position="107"/>
    </location>
</feature>
<reference evidence="12" key="1">
    <citation type="submission" date="2025-08" db="UniProtKB">
        <authorList>
            <consortium name="RefSeq"/>
        </authorList>
    </citation>
    <scope>IDENTIFICATION</scope>
    <source>
        <tissue evidence="12">Whole body</tissue>
    </source>
</reference>
<sequence length="413" mass="46859">MCFARNNMSVSHGLFLLLLQFFISHTLVVALSIHRSSNSNIVSRTPELVMKHGYEAEIHKVITEDGYILEIHRLPRRRIDCESNFATAKRPVLIQHGLSGSSADWILLGPGRTLAYMLVDAGYDVWLGNNRGNVYSRNHISMLPNERNFWNFSFHELGVYDLPATIDYILDRTNCDKLYYIGHSQGTTQFWVTMSQRPSYNAKIQLMVGLAPAAFTGNIHGPITKLAKLTYVGVWIGELFGYPEFRARSTWGKFVVNILCQDTTQFFCNNILFLVSGFNQAELSAMNLTAIMTYVPAGASWKQVVHFGQGYVHPDHFRQFDYGSVEKNYQVYNSSEPPEYELNKVTAPVALFSSEHDVLADIKDVDLLKTKLGNVLFHERISLKSFSHYDFIWGKSAVSTVFGPILKLLALYD</sequence>
<keyword evidence="3 7" id="KW-0378">Hydrolase</keyword>
<dbReference type="InterPro" id="IPR029058">
    <property type="entry name" value="AB_hydrolase_fold"/>
</dbReference>
<dbReference type="GeneID" id="108630295"/>
<dbReference type="Proteomes" id="UP000694925">
    <property type="component" value="Unplaced"/>
</dbReference>
<dbReference type="InterPro" id="IPR025483">
    <property type="entry name" value="Lipase_euk"/>
</dbReference>
<evidence type="ECO:0000256" key="1">
    <source>
        <dbReference type="ARBA" id="ARBA00010701"/>
    </source>
</evidence>
<evidence type="ECO:0000256" key="7">
    <source>
        <dbReference type="PIRNR" id="PIRNR000862"/>
    </source>
</evidence>